<dbReference type="EMBL" id="SMAR01000095">
    <property type="protein sequence ID" value="TCT27247.1"/>
    <property type="molecule type" value="Genomic_DNA"/>
</dbReference>
<dbReference type="GO" id="GO:0006313">
    <property type="term" value="P:DNA transposition"/>
    <property type="evidence" value="ECO:0007669"/>
    <property type="project" value="InterPro"/>
</dbReference>
<dbReference type="AlphaFoldDB" id="A0A4R3NE02"/>
<name>A0A4R3NE02_9HYPH</name>
<accession>A0A4R3NE02</accession>
<dbReference type="Pfam" id="PF02371">
    <property type="entry name" value="Transposase_20"/>
    <property type="match status" value="1"/>
</dbReference>
<sequence length="445" mass="49323">MTNRTIGIDLAIRGDHVAQIYDDGQPVGRPIRFRHVPGSLDHFVAQAVANLSPGDNIQAIMEPTGMSWFPVAHRLADCGVSVARVKGKRVKALRRYLSEHAKTDLADAHVLAAIPGFGGPRLDTVHIPAPKNHALQRLTKQRGRFQDAIAASKRRLLDLVRWASPVLERILPDFGTCLSVAILQRWIDPEAVLKARKSTIARFIAQNASGNHPHTGPFVDALIDGLRQAAREARDLHRNHVDFAGLQAEIAIEIDVMKANMAARSELNRRIEALYAELQPVDVLRTIPGVGRHLAPVLFGLFHSAERFRSQRHFRGFCGLFPRRSDSGGAERPGQKITQGGNNRIKCALILAADTARKIDPDLAEVYWRMMTGKGHHHKQALCAVANRLVNRIYSVMRSGRPYVLRDHEGCEISVAQAKALIAQRYSVSESIRASRRANRLQTSA</sequence>
<dbReference type="Proteomes" id="UP000295097">
    <property type="component" value="Unassembled WGS sequence"/>
</dbReference>
<proteinExistence type="predicted"/>
<evidence type="ECO:0000313" key="4">
    <source>
        <dbReference type="Proteomes" id="UP000295097"/>
    </source>
</evidence>
<dbReference type="NCBIfam" id="NF033542">
    <property type="entry name" value="transpos_IS110"/>
    <property type="match status" value="1"/>
</dbReference>
<dbReference type="RefSeq" id="WP_132314396.1">
    <property type="nucleotide sequence ID" value="NZ_SMAR01000095.1"/>
</dbReference>
<organism evidence="3 4">
    <name type="scientific">Martelella mediterranea</name>
    <dbReference type="NCBI Taxonomy" id="293089"/>
    <lineage>
        <taxon>Bacteria</taxon>
        <taxon>Pseudomonadati</taxon>
        <taxon>Pseudomonadota</taxon>
        <taxon>Alphaproteobacteria</taxon>
        <taxon>Hyphomicrobiales</taxon>
        <taxon>Aurantimonadaceae</taxon>
        <taxon>Martelella</taxon>
    </lineage>
</organism>
<dbReference type="GO" id="GO:0004803">
    <property type="term" value="F:transposase activity"/>
    <property type="evidence" value="ECO:0007669"/>
    <property type="project" value="InterPro"/>
</dbReference>
<reference evidence="3 4" key="1">
    <citation type="submission" date="2019-03" db="EMBL/GenBank/DDBJ databases">
        <title>Freshwater and sediment microbial communities from various areas in North America, analyzing microbe dynamics in response to fracking.</title>
        <authorList>
            <person name="Lamendella R."/>
        </authorList>
    </citation>
    <scope>NUCLEOTIDE SEQUENCE [LARGE SCALE GENOMIC DNA]</scope>
    <source>
        <strain evidence="3 4">175.2</strain>
    </source>
</reference>
<dbReference type="InterPro" id="IPR047650">
    <property type="entry name" value="Transpos_IS110"/>
</dbReference>
<dbReference type="GO" id="GO:0003677">
    <property type="term" value="F:DNA binding"/>
    <property type="evidence" value="ECO:0007669"/>
    <property type="project" value="InterPro"/>
</dbReference>
<feature type="domain" description="Transposase IS110-like N-terminal" evidence="1">
    <location>
        <begin position="6"/>
        <end position="160"/>
    </location>
</feature>
<evidence type="ECO:0000313" key="3">
    <source>
        <dbReference type="EMBL" id="TCT27247.1"/>
    </source>
</evidence>
<dbReference type="InterPro" id="IPR002525">
    <property type="entry name" value="Transp_IS110-like_N"/>
</dbReference>
<dbReference type="InterPro" id="IPR003346">
    <property type="entry name" value="Transposase_20"/>
</dbReference>
<dbReference type="PANTHER" id="PTHR33055">
    <property type="entry name" value="TRANSPOSASE FOR INSERTION SEQUENCE ELEMENT IS1111A"/>
    <property type="match status" value="1"/>
</dbReference>
<dbReference type="OrthoDB" id="9815354at2"/>
<keyword evidence="4" id="KW-1185">Reference proteome</keyword>
<evidence type="ECO:0000259" key="1">
    <source>
        <dbReference type="Pfam" id="PF01548"/>
    </source>
</evidence>
<protein>
    <submittedName>
        <fullName evidence="3">Transposase IS116/IS110/IS902 family protein</fullName>
    </submittedName>
</protein>
<evidence type="ECO:0000259" key="2">
    <source>
        <dbReference type="Pfam" id="PF02371"/>
    </source>
</evidence>
<dbReference type="Pfam" id="PF01548">
    <property type="entry name" value="DEDD_Tnp_IS110"/>
    <property type="match status" value="1"/>
</dbReference>
<gene>
    <name evidence="3" type="ORF">EDC90_10951</name>
</gene>
<feature type="domain" description="Transposase IS116/IS110/IS902 C-terminal" evidence="2">
    <location>
        <begin position="282"/>
        <end position="367"/>
    </location>
</feature>
<dbReference type="PANTHER" id="PTHR33055:SF17">
    <property type="entry name" value="THIRD ORF IN TRANSPOSON ISC1491"/>
    <property type="match status" value="1"/>
</dbReference>
<comment type="caution">
    <text evidence="3">The sequence shown here is derived from an EMBL/GenBank/DDBJ whole genome shotgun (WGS) entry which is preliminary data.</text>
</comment>